<keyword evidence="12" id="KW-1185">Reference proteome</keyword>
<dbReference type="Proteomes" id="UP000652231">
    <property type="component" value="Unassembled WGS sequence"/>
</dbReference>
<evidence type="ECO:0000256" key="9">
    <source>
        <dbReference type="PIRSR" id="PIRSR000077-4"/>
    </source>
</evidence>
<evidence type="ECO:0000256" key="2">
    <source>
        <dbReference type="ARBA" id="ARBA00022448"/>
    </source>
</evidence>
<feature type="active site" description="Nucleophile" evidence="8">
    <location>
        <position position="42"/>
    </location>
</feature>
<organism evidence="11 12">
    <name type="scientific">Planktosalinus lacus</name>
    <dbReference type="NCBI Taxonomy" id="1526573"/>
    <lineage>
        <taxon>Bacteria</taxon>
        <taxon>Pseudomonadati</taxon>
        <taxon>Bacteroidota</taxon>
        <taxon>Flavobacteriia</taxon>
        <taxon>Flavobacteriales</taxon>
        <taxon>Flavobacteriaceae</taxon>
        <taxon>Planktosalinus</taxon>
    </lineage>
</organism>
<keyword evidence="3" id="KW-0249">Electron transport</keyword>
<feature type="site" description="Contributes to redox potential value" evidence="8">
    <location>
        <position position="43"/>
    </location>
</feature>
<evidence type="ECO:0000256" key="6">
    <source>
        <dbReference type="NCBIfam" id="TIGR01068"/>
    </source>
</evidence>
<feature type="domain" description="Thioredoxin" evidence="10">
    <location>
        <begin position="5"/>
        <end position="118"/>
    </location>
</feature>
<feature type="active site" description="Nucleophile" evidence="8">
    <location>
        <position position="45"/>
    </location>
</feature>
<evidence type="ECO:0000256" key="7">
    <source>
        <dbReference type="PIRNR" id="PIRNR000077"/>
    </source>
</evidence>
<dbReference type="InterPro" id="IPR036249">
    <property type="entry name" value="Thioredoxin-like_sf"/>
</dbReference>
<dbReference type="GO" id="GO:0045454">
    <property type="term" value="P:cell redox homeostasis"/>
    <property type="evidence" value="ECO:0007669"/>
    <property type="project" value="TreeGrafter"/>
</dbReference>
<proteinExistence type="inferred from homology"/>
<dbReference type="FunFam" id="3.40.30.10:FF:000001">
    <property type="entry name" value="Thioredoxin"/>
    <property type="match status" value="1"/>
</dbReference>
<dbReference type="GO" id="GO:0015035">
    <property type="term" value="F:protein-disulfide reductase activity"/>
    <property type="evidence" value="ECO:0007669"/>
    <property type="project" value="UniProtKB-UniRule"/>
</dbReference>
<feature type="site" description="Deprotonates C-terminal active site Cys" evidence="8">
    <location>
        <position position="36"/>
    </location>
</feature>
<feature type="site" description="Contributes to redox potential value" evidence="8">
    <location>
        <position position="44"/>
    </location>
</feature>
<sequence length="118" mass="13722">MRFKRELYLCVEEEKCNDMKSKFSEIIKDEKPVLVDFFATWCGPCKMLAPILTDVKSELGEAIKIVKIDVDKNQPLAAQYQVRGVPTMILFRDGKQLWRQSGVLQKHELIQIIQQHSK</sequence>
<dbReference type="GO" id="GO:0005829">
    <property type="term" value="C:cytosol"/>
    <property type="evidence" value="ECO:0007669"/>
    <property type="project" value="TreeGrafter"/>
</dbReference>
<keyword evidence="5 9" id="KW-0676">Redox-active center</keyword>
<evidence type="ECO:0000313" key="11">
    <source>
        <dbReference type="EMBL" id="GGD83541.1"/>
    </source>
</evidence>
<evidence type="ECO:0000256" key="1">
    <source>
        <dbReference type="ARBA" id="ARBA00008987"/>
    </source>
</evidence>
<dbReference type="EMBL" id="BMGK01000002">
    <property type="protein sequence ID" value="GGD83541.1"/>
    <property type="molecule type" value="Genomic_DNA"/>
</dbReference>
<evidence type="ECO:0000259" key="10">
    <source>
        <dbReference type="PROSITE" id="PS51352"/>
    </source>
</evidence>
<name>A0A8J2V6I5_9FLAO</name>
<evidence type="ECO:0000256" key="5">
    <source>
        <dbReference type="ARBA" id="ARBA00023284"/>
    </source>
</evidence>
<dbReference type="PIRSF" id="PIRSF000077">
    <property type="entry name" value="Thioredoxin"/>
    <property type="match status" value="1"/>
</dbReference>
<dbReference type="PRINTS" id="PR00421">
    <property type="entry name" value="THIOREDOXIN"/>
</dbReference>
<dbReference type="PANTHER" id="PTHR45663">
    <property type="entry name" value="GEO12009P1"/>
    <property type="match status" value="1"/>
</dbReference>
<dbReference type="SUPFAM" id="SSF52833">
    <property type="entry name" value="Thioredoxin-like"/>
    <property type="match status" value="1"/>
</dbReference>
<dbReference type="InterPro" id="IPR013766">
    <property type="entry name" value="Thioredoxin_domain"/>
</dbReference>
<dbReference type="PROSITE" id="PS51352">
    <property type="entry name" value="THIOREDOXIN_2"/>
    <property type="match status" value="1"/>
</dbReference>
<dbReference type="AlphaFoldDB" id="A0A8J2V6I5"/>
<dbReference type="InterPro" id="IPR005746">
    <property type="entry name" value="Thioredoxin"/>
</dbReference>
<dbReference type="Gene3D" id="3.40.30.10">
    <property type="entry name" value="Glutaredoxin"/>
    <property type="match status" value="1"/>
</dbReference>
<comment type="similarity">
    <text evidence="1 7">Belongs to the thioredoxin family.</text>
</comment>
<feature type="disulfide bond" description="Redox-active" evidence="9">
    <location>
        <begin position="42"/>
        <end position="45"/>
    </location>
</feature>
<dbReference type="PROSITE" id="PS00194">
    <property type="entry name" value="THIOREDOXIN_1"/>
    <property type="match status" value="1"/>
</dbReference>
<evidence type="ECO:0000256" key="3">
    <source>
        <dbReference type="ARBA" id="ARBA00022982"/>
    </source>
</evidence>
<gene>
    <name evidence="11" type="ORF">GCM10011312_04520</name>
</gene>
<protein>
    <recommendedName>
        <fullName evidence="6 7">Thioredoxin</fullName>
    </recommendedName>
</protein>
<dbReference type="Pfam" id="PF00085">
    <property type="entry name" value="Thioredoxin"/>
    <property type="match status" value="1"/>
</dbReference>
<dbReference type="CDD" id="cd02947">
    <property type="entry name" value="TRX_family"/>
    <property type="match status" value="1"/>
</dbReference>
<keyword evidence="2" id="KW-0813">Transport</keyword>
<evidence type="ECO:0000256" key="8">
    <source>
        <dbReference type="PIRSR" id="PIRSR000077-1"/>
    </source>
</evidence>
<dbReference type="NCBIfam" id="TIGR01068">
    <property type="entry name" value="thioredoxin"/>
    <property type="match status" value="1"/>
</dbReference>
<keyword evidence="4 9" id="KW-1015">Disulfide bond</keyword>
<dbReference type="InterPro" id="IPR017937">
    <property type="entry name" value="Thioredoxin_CS"/>
</dbReference>
<accession>A0A8J2V6I5</accession>
<reference evidence="11" key="2">
    <citation type="submission" date="2020-09" db="EMBL/GenBank/DDBJ databases">
        <authorList>
            <person name="Sun Q."/>
            <person name="Zhou Y."/>
        </authorList>
    </citation>
    <scope>NUCLEOTIDE SEQUENCE</scope>
    <source>
        <strain evidence="11">CGMCC 1.12924</strain>
    </source>
</reference>
<dbReference type="PANTHER" id="PTHR45663:SF11">
    <property type="entry name" value="GEO12009P1"/>
    <property type="match status" value="1"/>
</dbReference>
<evidence type="ECO:0000256" key="4">
    <source>
        <dbReference type="ARBA" id="ARBA00023157"/>
    </source>
</evidence>
<reference evidence="11" key="1">
    <citation type="journal article" date="2014" name="Int. J. Syst. Evol. Microbiol.">
        <title>Complete genome sequence of Corynebacterium casei LMG S-19264T (=DSM 44701T), isolated from a smear-ripened cheese.</title>
        <authorList>
            <consortium name="US DOE Joint Genome Institute (JGI-PGF)"/>
            <person name="Walter F."/>
            <person name="Albersmeier A."/>
            <person name="Kalinowski J."/>
            <person name="Ruckert C."/>
        </authorList>
    </citation>
    <scope>NUCLEOTIDE SEQUENCE</scope>
    <source>
        <strain evidence="11">CGMCC 1.12924</strain>
    </source>
</reference>
<evidence type="ECO:0000313" key="12">
    <source>
        <dbReference type="Proteomes" id="UP000652231"/>
    </source>
</evidence>
<comment type="caution">
    <text evidence="11">The sequence shown here is derived from an EMBL/GenBank/DDBJ whole genome shotgun (WGS) entry which is preliminary data.</text>
</comment>